<dbReference type="GO" id="GO:0016740">
    <property type="term" value="F:transferase activity"/>
    <property type="evidence" value="ECO:0007669"/>
    <property type="project" value="UniProtKB-KW"/>
</dbReference>
<keyword evidence="5" id="KW-1185">Reference proteome</keyword>
<feature type="domain" description="Glutamine amidotransferase type-2" evidence="3">
    <location>
        <begin position="9"/>
        <end position="304"/>
    </location>
</feature>
<gene>
    <name evidence="4" type="ORF">ElyMa_002240800</name>
</gene>
<evidence type="ECO:0000259" key="3">
    <source>
        <dbReference type="PROSITE" id="PS51278"/>
    </source>
</evidence>
<dbReference type="PROSITE" id="PS51278">
    <property type="entry name" value="GATASE_TYPE_2"/>
    <property type="match status" value="1"/>
</dbReference>
<keyword evidence="1" id="KW-0808">Transferase</keyword>
<dbReference type="InterPro" id="IPR017932">
    <property type="entry name" value="GATase_2_dom"/>
</dbReference>
<evidence type="ECO:0000256" key="2">
    <source>
        <dbReference type="ARBA" id="ARBA00022962"/>
    </source>
</evidence>
<organism evidence="4 5">
    <name type="scientific">Elysia marginata</name>
    <dbReference type="NCBI Taxonomy" id="1093978"/>
    <lineage>
        <taxon>Eukaryota</taxon>
        <taxon>Metazoa</taxon>
        <taxon>Spiralia</taxon>
        <taxon>Lophotrochozoa</taxon>
        <taxon>Mollusca</taxon>
        <taxon>Gastropoda</taxon>
        <taxon>Heterobranchia</taxon>
        <taxon>Euthyneura</taxon>
        <taxon>Panpulmonata</taxon>
        <taxon>Sacoglossa</taxon>
        <taxon>Placobranchoidea</taxon>
        <taxon>Plakobranchidae</taxon>
        <taxon>Elysia</taxon>
    </lineage>
</organism>
<dbReference type="Proteomes" id="UP000762676">
    <property type="component" value="Unassembled WGS sequence"/>
</dbReference>
<dbReference type="AlphaFoldDB" id="A0AAV4FXV0"/>
<reference evidence="4 5" key="1">
    <citation type="journal article" date="2021" name="Elife">
        <title>Chloroplast acquisition without the gene transfer in kleptoplastic sea slugs, Plakobranchus ocellatus.</title>
        <authorList>
            <person name="Maeda T."/>
            <person name="Takahashi S."/>
            <person name="Yoshida T."/>
            <person name="Shimamura S."/>
            <person name="Takaki Y."/>
            <person name="Nagai Y."/>
            <person name="Toyoda A."/>
            <person name="Suzuki Y."/>
            <person name="Arimoto A."/>
            <person name="Ishii H."/>
            <person name="Satoh N."/>
            <person name="Nishiyama T."/>
            <person name="Hasebe M."/>
            <person name="Maruyama T."/>
            <person name="Minagawa J."/>
            <person name="Obokata J."/>
            <person name="Shigenobu S."/>
        </authorList>
    </citation>
    <scope>NUCLEOTIDE SEQUENCE [LARGE SCALE GENOMIC DNA]</scope>
</reference>
<evidence type="ECO:0000313" key="4">
    <source>
        <dbReference type="EMBL" id="GFR77550.1"/>
    </source>
</evidence>
<dbReference type="InterPro" id="IPR029057">
    <property type="entry name" value="PRTase-like"/>
</dbReference>
<accession>A0AAV4FXV0</accession>
<proteinExistence type="predicted"/>
<dbReference type="PANTHER" id="PTHR11907">
    <property type="entry name" value="AMIDOPHOSPHORIBOSYLTRANSFERASE"/>
    <property type="match status" value="1"/>
</dbReference>
<dbReference type="InterPro" id="IPR000836">
    <property type="entry name" value="PRTase_dom"/>
</dbReference>
<dbReference type="InterPro" id="IPR026869">
    <property type="entry name" value="EgtC-like"/>
</dbReference>
<name>A0AAV4FXV0_9GAST</name>
<protein>
    <submittedName>
        <fullName evidence="4">Amidophosphoribosyltransferase</fullName>
    </submittedName>
</protein>
<keyword evidence="2" id="KW-0315">Glutamine amidotransferase</keyword>
<dbReference type="CDD" id="cd06223">
    <property type="entry name" value="PRTases_typeI"/>
    <property type="match status" value="1"/>
</dbReference>
<dbReference type="SUPFAM" id="SSF56235">
    <property type="entry name" value="N-terminal nucleophile aminohydrolases (Ntn hydrolases)"/>
    <property type="match status" value="1"/>
</dbReference>
<dbReference type="SUPFAM" id="SSF53271">
    <property type="entry name" value="PRTase-like"/>
    <property type="match status" value="1"/>
</dbReference>
<dbReference type="Gene3D" id="3.60.20.10">
    <property type="entry name" value="Glutamine Phosphoribosylpyrophosphate, subunit 1, domain 1"/>
    <property type="match status" value="1"/>
</dbReference>
<dbReference type="InterPro" id="IPR029055">
    <property type="entry name" value="Ntn_hydrolases_N"/>
</dbReference>
<evidence type="ECO:0000256" key="1">
    <source>
        <dbReference type="ARBA" id="ARBA00022679"/>
    </source>
</evidence>
<dbReference type="EMBL" id="BMAT01004643">
    <property type="protein sequence ID" value="GFR77550.1"/>
    <property type="molecule type" value="Genomic_DNA"/>
</dbReference>
<dbReference type="CDD" id="cd00352">
    <property type="entry name" value="Gn_AT_II"/>
    <property type="match status" value="1"/>
</dbReference>
<evidence type="ECO:0000313" key="5">
    <source>
        <dbReference type="Proteomes" id="UP000762676"/>
    </source>
</evidence>
<sequence>MSDFIGHECGVCALRLLKPLEYYKHKYGSFTYGIDKMHLMMEKQKNRGQDGAGFASIKLDTQPGERYISRARSKSKHTAIETLFDKIKTDIETSFEVFPESKKDIATLKKHIPYIGEALLGHVRYGTSGGNNKENIHPFLRQNNWMHRNLIVAGNFNMTNLQDQFQALINLGQHPKEKVDTVTVMEKIGHFLDDAVNKIYKDLKAEGYSKREASPLIAERLHIHKILKRSSKDWDGGYVIAGLLGHGDMFVLRDPIGIRPAYYYHDEEVVVIASERAPIQTVFNAPFETICELPPGKVFIVKKTGDIFQKKVLKRGENKACSFERIYFSRANDTEIYRERKKLGQLQTHEVLKAVDSDLENTVFSFIPNTSETYFYGLLEGLQNHLADSQKEEILKLKIPDEKALNTIFSRRIRIEKVPIKEAKVRTFISEDLDRDFMVTNSYDITYGTVKPTDNLVVFDDSIVRGTTLKKNILRMLDRLNPKKIVIVSGAPQIRYPDCYGIDMAKLKDLVAFTATIELHKERGNYTTLKEEIYQDCLSQPDSGEVKNCVKALYEGVSDEDISDKVSEILSKEHIKADVKVIFQSVRNLHKACPKNKGDWYFTGNYPTNGGNKIANKAFVNYYKGFDLRAE</sequence>
<dbReference type="Pfam" id="PF13230">
    <property type="entry name" value="GATase_4"/>
    <property type="match status" value="1"/>
</dbReference>
<comment type="caution">
    <text evidence="4">The sequence shown here is derived from an EMBL/GenBank/DDBJ whole genome shotgun (WGS) entry which is preliminary data.</text>
</comment>